<dbReference type="GO" id="GO:0005525">
    <property type="term" value="F:GTP binding"/>
    <property type="evidence" value="ECO:0007669"/>
    <property type="project" value="UniProtKB-KW"/>
</dbReference>
<evidence type="ECO:0000256" key="1">
    <source>
        <dbReference type="ARBA" id="ARBA00022741"/>
    </source>
</evidence>
<dbReference type="PANTHER" id="PTHR43261">
    <property type="entry name" value="TRANSLATION ELONGATION FACTOR G-RELATED"/>
    <property type="match status" value="1"/>
</dbReference>
<protein>
    <recommendedName>
        <fullName evidence="3">Tr-type G domain-containing protein</fullName>
    </recommendedName>
</protein>
<dbReference type="GO" id="GO:0032790">
    <property type="term" value="P:ribosome disassembly"/>
    <property type="evidence" value="ECO:0007669"/>
    <property type="project" value="TreeGrafter"/>
</dbReference>
<comment type="caution">
    <text evidence="4">The sequence shown here is derived from an EMBL/GenBank/DDBJ whole genome shotgun (WGS) entry which is preliminary data.</text>
</comment>
<accession>X1E0Z1</accession>
<dbReference type="InterPro" id="IPR027417">
    <property type="entry name" value="P-loop_NTPase"/>
</dbReference>
<keyword evidence="1" id="KW-0547">Nucleotide-binding</keyword>
<dbReference type="SUPFAM" id="SSF52540">
    <property type="entry name" value="P-loop containing nucleoside triphosphate hydrolases"/>
    <property type="match status" value="1"/>
</dbReference>
<dbReference type="AlphaFoldDB" id="X1E0Z1"/>
<name>X1E0Z1_9ZZZZ</name>
<dbReference type="Pfam" id="PF00009">
    <property type="entry name" value="GTP_EFTU"/>
    <property type="match status" value="1"/>
</dbReference>
<dbReference type="PROSITE" id="PS51722">
    <property type="entry name" value="G_TR_2"/>
    <property type="match status" value="1"/>
</dbReference>
<keyword evidence="2" id="KW-0342">GTP-binding</keyword>
<dbReference type="Gene3D" id="3.40.50.300">
    <property type="entry name" value="P-loop containing nucleotide triphosphate hydrolases"/>
    <property type="match status" value="2"/>
</dbReference>
<dbReference type="EMBL" id="BART01031116">
    <property type="protein sequence ID" value="GAH10839.1"/>
    <property type="molecule type" value="Genomic_DNA"/>
</dbReference>
<gene>
    <name evidence="4" type="ORF">S01H4_54118</name>
</gene>
<dbReference type="PANTHER" id="PTHR43261:SF6">
    <property type="entry name" value="ELONGATION FACTOR G-LIKE PROTEIN"/>
    <property type="match status" value="1"/>
</dbReference>
<evidence type="ECO:0000256" key="2">
    <source>
        <dbReference type="ARBA" id="ARBA00023134"/>
    </source>
</evidence>
<organism evidence="4">
    <name type="scientific">marine sediment metagenome</name>
    <dbReference type="NCBI Taxonomy" id="412755"/>
    <lineage>
        <taxon>unclassified sequences</taxon>
        <taxon>metagenomes</taxon>
        <taxon>ecological metagenomes</taxon>
    </lineage>
</organism>
<feature type="domain" description="Tr-type G" evidence="3">
    <location>
        <begin position="7"/>
        <end position="181"/>
    </location>
</feature>
<evidence type="ECO:0000259" key="3">
    <source>
        <dbReference type="PROSITE" id="PS51722"/>
    </source>
</evidence>
<dbReference type="GO" id="GO:0003924">
    <property type="term" value="F:GTPase activity"/>
    <property type="evidence" value="ECO:0007669"/>
    <property type="project" value="InterPro"/>
</dbReference>
<evidence type="ECO:0000313" key="4">
    <source>
        <dbReference type="EMBL" id="GAH10839.1"/>
    </source>
</evidence>
<reference evidence="4" key="1">
    <citation type="journal article" date="2014" name="Front. Microbiol.">
        <title>High frequency of phylogenetically diverse reductive dehalogenase-homologous genes in deep subseafloor sedimentary metagenomes.</title>
        <authorList>
            <person name="Kawai M."/>
            <person name="Futagami T."/>
            <person name="Toyoda A."/>
            <person name="Takaki Y."/>
            <person name="Nishi S."/>
            <person name="Hori S."/>
            <person name="Arai W."/>
            <person name="Tsubouchi T."/>
            <person name="Morono Y."/>
            <person name="Uchiyama I."/>
            <person name="Ito T."/>
            <person name="Fujiyama A."/>
            <person name="Inagaki F."/>
            <person name="Takami H."/>
        </authorList>
    </citation>
    <scope>NUCLEOTIDE SEQUENCE</scope>
    <source>
        <strain evidence="4">Expedition CK06-06</strain>
    </source>
</reference>
<dbReference type="PRINTS" id="PR00315">
    <property type="entry name" value="ELONGATNFCT"/>
</dbReference>
<dbReference type="NCBIfam" id="TIGR00231">
    <property type="entry name" value="small_GTP"/>
    <property type="match status" value="1"/>
</dbReference>
<dbReference type="InterPro" id="IPR005225">
    <property type="entry name" value="Small_GTP-bd"/>
</dbReference>
<dbReference type="InterPro" id="IPR000795">
    <property type="entry name" value="T_Tr_GTP-bd_dom"/>
</dbReference>
<sequence length="181" mass="19751">MKQYGLENIRNSVLLSHAGAGKTSATEAILFTAGAINRLGKVDDGSSTSDYDPDEVKRKISINLSLLPCQWREAKFNLIDTPGYSDFVAEVRAAIRVSEGAIIVACAASGVEVGTEQVWEYCEEAKLPRLIFVNKMDRENADFYRTMEEVQSKFGRRCLPVQLPIGAVVFLAGAIASSDIS</sequence>
<proteinExistence type="predicted"/>